<accession>A0A6G1X4R0</accession>
<evidence type="ECO:0000313" key="1">
    <source>
        <dbReference type="EMBL" id="MRG85886.1"/>
    </source>
</evidence>
<keyword evidence="2" id="KW-1185">Reference proteome</keyword>
<sequence>MNSPQKLKQHLNTKLRLDPLKKQRRMLNKVLVMLKKSPKMLKPVLALVKAKKIK</sequence>
<dbReference type="AlphaFoldDB" id="A0A6G1X4R0"/>
<organism evidence="1 2">
    <name type="scientific">Salinibacillus xinjiangensis</name>
    <dbReference type="NCBI Taxonomy" id="1229268"/>
    <lineage>
        <taxon>Bacteria</taxon>
        <taxon>Bacillati</taxon>
        <taxon>Bacillota</taxon>
        <taxon>Bacilli</taxon>
        <taxon>Bacillales</taxon>
        <taxon>Bacillaceae</taxon>
        <taxon>Salinibacillus</taxon>
    </lineage>
</organism>
<dbReference type="Proteomes" id="UP000480185">
    <property type="component" value="Unassembled WGS sequence"/>
</dbReference>
<protein>
    <submittedName>
        <fullName evidence="1">Uncharacterized protein</fullName>
    </submittedName>
</protein>
<name>A0A6G1X4R0_9BACI</name>
<gene>
    <name evidence="1" type="ORF">GH754_05985</name>
</gene>
<proteinExistence type="predicted"/>
<dbReference type="EMBL" id="WJNH01000003">
    <property type="protein sequence ID" value="MRG85886.1"/>
    <property type="molecule type" value="Genomic_DNA"/>
</dbReference>
<comment type="caution">
    <text evidence="1">The sequence shown here is derived from an EMBL/GenBank/DDBJ whole genome shotgun (WGS) entry which is preliminary data.</text>
</comment>
<evidence type="ECO:0000313" key="2">
    <source>
        <dbReference type="Proteomes" id="UP000480185"/>
    </source>
</evidence>
<reference evidence="1 2" key="1">
    <citation type="submission" date="2019-11" db="EMBL/GenBank/DDBJ databases">
        <authorList>
            <person name="Li J."/>
        </authorList>
    </citation>
    <scope>NUCLEOTIDE SEQUENCE [LARGE SCALE GENOMIC DNA]</scope>
    <source>
        <strain evidence="1 2">J4</strain>
    </source>
</reference>